<dbReference type="GO" id="GO:0016787">
    <property type="term" value="F:hydrolase activity"/>
    <property type="evidence" value="ECO:0007669"/>
    <property type="project" value="UniProtKB-ARBA"/>
</dbReference>
<accession>A0AA51UEQ4</accession>
<evidence type="ECO:0000256" key="1">
    <source>
        <dbReference type="ARBA" id="ARBA00022691"/>
    </source>
</evidence>
<proteinExistence type="predicted"/>
<dbReference type="InterPro" id="IPR006638">
    <property type="entry name" value="Elp3/MiaA/NifB-like_rSAM"/>
</dbReference>
<dbReference type="CDD" id="cd01335">
    <property type="entry name" value="Radical_SAM"/>
    <property type="match status" value="1"/>
</dbReference>
<keyword evidence="4" id="KW-0408">Iron</keyword>
<dbReference type="GO" id="GO:0140097">
    <property type="term" value="F:catalytic activity, acting on DNA"/>
    <property type="evidence" value="ECO:0007669"/>
    <property type="project" value="UniProtKB-ARBA"/>
</dbReference>
<feature type="domain" description="Radical SAM core" evidence="7">
    <location>
        <begin position="38"/>
        <end position="284"/>
    </location>
</feature>
<keyword evidence="1" id="KW-0949">S-adenosyl-L-methionine</keyword>
<keyword evidence="9" id="KW-1185">Reference proteome</keyword>
<dbReference type="GO" id="GO:0006281">
    <property type="term" value="P:DNA repair"/>
    <property type="evidence" value="ECO:0007669"/>
    <property type="project" value="UniProtKB-KW"/>
</dbReference>
<keyword evidence="6" id="KW-0234">DNA repair</keyword>
<dbReference type="EMBL" id="CP133594">
    <property type="protein sequence ID" value="WMW21854.1"/>
    <property type="molecule type" value="Genomic_DNA"/>
</dbReference>
<reference evidence="8" key="1">
    <citation type="submission" date="2023-08" db="EMBL/GenBank/DDBJ databases">
        <title>Methanolobus mangrovi sp. nov. and Methanolobus sediminis sp. nov, two novel methylotrophic methanogens isolated from mangrove sediments in China.</title>
        <authorList>
            <person name="Zhou J."/>
        </authorList>
    </citation>
    <scope>NUCLEOTIDE SEQUENCE</scope>
    <source>
        <strain evidence="8">FTZ2</strain>
    </source>
</reference>
<dbReference type="PROSITE" id="PS51918">
    <property type="entry name" value="RADICAL_SAM"/>
    <property type="match status" value="1"/>
</dbReference>
<dbReference type="InterPro" id="IPR013785">
    <property type="entry name" value="Aldolase_TIM"/>
</dbReference>
<dbReference type="KEGG" id="mmav:RE476_10805"/>
<dbReference type="GO" id="GO:0046872">
    <property type="term" value="F:metal ion binding"/>
    <property type="evidence" value="ECO:0007669"/>
    <property type="project" value="UniProtKB-KW"/>
</dbReference>
<dbReference type="SUPFAM" id="SSF47781">
    <property type="entry name" value="RuvA domain 2-like"/>
    <property type="match status" value="1"/>
</dbReference>
<dbReference type="InterPro" id="IPR000445">
    <property type="entry name" value="HhH_motif"/>
</dbReference>
<dbReference type="Proteomes" id="UP001183006">
    <property type="component" value="Chromosome"/>
</dbReference>
<keyword evidence="3" id="KW-0227">DNA damage</keyword>
<sequence>MIQRNPVNEHHMTLMERMRVLSEGTKYDSCNQSAVCHAFGPDGRCIQLYKTLMTNSCSGECTYCPNRCGRDSVRASLSPEEIVKITWSFYRRNAIEGLFLSSGVMGDSERTAEKQLEVARLLRGQGFTGYIHIRVMPGTPKYLLEEIADCANKFGVNAETTSSLNYSEICPNFDYQNDVLQRLQWTRDLINKKRRDAGSRGRIIGANDTQFVVGALQESDREIIGTVEKFMDQYELRRPYFMSFDPVPFTPLENNEPSPQWRETRLYQTSYLLKDYGLTANDLDHVLDDNGFLCNADPKMLLASCRPDMFPVDINSASRDELLTVPGIGPVGANRIMQSRPIASEKELSRMGIVLARARPFISINGKKQTNLFSFAGVGA</sequence>
<dbReference type="AlphaFoldDB" id="A0AA51UEQ4"/>
<dbReference type="GeneID" id="84230636"/>
<evidence type="ECO:0000256" key="3">
    <source>
        <dbReference type="ARBA" id="ARBA00022763"/>
    </source>
</evidence>
<organism evidence="8 9">
    <name type="scientific">Methanolobus mangrovi</name>
    <dbReference type="NCBI Taxonomy" id="3072977"/>
    <lineage>
        <taxon>Archaea</taxon>
        <taxon>Methanobacteriati</taxon>
        <taxon>Methanobacteriota</taxon>
        <taxon>Stenosarchaea group</taxon>
        <taxon>Methanomicrobia</taxon>
        <taxon>Methanosarcinales</taxon>
        <taxon>Methanosarcinaceae</taxon>
        <taxon>Methanolobus</taxon>
    </lineage>
</organism>
<keyword evidence="2" id="KW-0479">Metal-binding</keyword>
<dbReference type="GO" id="GO:0051536">
    <property type="term" value="F:iron-sulfur cluster binding"/>
    <property type="evidence" value="ECO:0007669"/>
    <property type="project" value="UniProtKB-KW"/>
</dbReference>
<dbReference type="SFLD" id="SFLDG01102">
    <property type="entry name" value="Uncharacterised_Radical_SAM_Su"/>
    <property type="match status" value="1"/>
</dbReference>
<evidence type="ECO:0000313" key="8">
    <source>
        <dbReference type="EMBL" id="WMW21854.1"/>
    </source>
</evidence>
<dbReference type="InterPro" id="IPR007197">
    <property type="entry name" value="rSAM"/>
</dbReference>
<dbReference type="SUPFAM" id="SSF102114">
    <property type="entry name" value="Radical SAM enzymes"/>
    <property type="match status" value="1"/>
</dbReference>
<evidence type="ECO:0000313" key="9">
    <source>
        <dbReference type="Proteomes" id="UP001183006"/>
    </source>
</evidence>
<evidence type="ECO:0000256" key="5">
    <source>
        <dbReference type="ARBA" id="ARBA00023014"/>
    </source>
</evidence>
<evidence type="ECO:0000256" key="6">
    <source>
        <dbReference type="ARBA" id="ARBA00023204"/>
    </source>
</evidence>
<name>A0AA51UEQ4_9EURY</name>
<gene>
    <name evidence="8" type="ORF">RE476_10805</name>
</gene>
<dbReference type="Pfam" id="PF00633">
    <property type="entry name" value="HHH"/>
    <property type="match status" value="1"/>
</dbReference>
<keyword evidence="5" id="KW-0411">Iron-sulfur</keyword>
<evidence type="ECO:0000256" key="4">
    <source>
        <dbReference type="ARBA" id="ARBA00023004"/>
    </source>
</evidence>
<dbReference type="RefSeq" id="WP_309307647.1">
    <property type="nucleotide sequence ID" value="NZ_CP133594.1"/>
</dbReference>
<evidence type="ECO:0000256" key="2">
    <source>
        <dbReference type="ARBA" id="ARBA00022723"/>
    </source>
</evidence>
<dbReference type="InterPro" id="IPR023874">
    <property type="entry name" value="DNA_rSAM_put"/>
</dbReference>
<dbReference type="GO" id="GO:0003677">
    <property type="term" value="F:DNA binding"/>
    <property type="evidence" value="ECO:0007669"/>
    <property type="project" value="InterPro"/>
</dbReference>
<dbReference type="Gene3D" id="1.10.150.320">
    <property type="entry name" value="Photosystem II 12 kDa extrinsic protein"/>
    <property type="match status" value="1"/>
</dbReference>
<dbReference type="InterPro" id="IPR010994">
    <property type="entry name" value="RuvA_2-like"/>
</dbReference>
<dbReference type="Gene3D" id="3.20.20.70">
    <property type="entry name" value="Aldolase class I"/>
    <property type="match status" value="1"/>
</dbReference>
<dbReference type="Pfam" id="PF04055">
    <property type="entry name" value="Radical_SAM"/>
    <property type="match status" value="1"/>
</dbReference>
<evidence type="ECO:0000259" key="7">
    <source>
        <dbReference type="PROSITE" id="PS51918"/>
    </source>
</evidence>
<protein>
    <submittedName>
        <fullName evidence="8">Radical SAM protein</fullName>
    </submittedName>
</protein>
<dbReference type="InterPro" id="IPR058240">
    <property type="entry name" value="rSAM_sf"/>
</dbReference>
<dbReference type="SFLD" id="SFLDS00029">
    <property type="entry name" value="Radical_SAM"/>
    <property type="match status" value="1"/>
</dbReference>
<dbReference type="SMART" id="SM00729">
    <property type="entry name" value="Elp3"/>
    <property type="match status" value="1"/>
</dbReference>